<dbReference type="EMBL" id="NISI01000005">
    <property type="protein sequence ID" value="OWR03660.1"/>
    <property type="molecule type" value="Genomic_DNA"/>
</dbReference>
<feature type="signal peptide" evidence="1">
    <location>
        <begin position="1"/>
        <end position="33"/>
    </location>
</feature>
<reference evidence="3 4" key="1">
    <citation type="journal article" date="2007" name="Int. J. Syst. Evol. Microbiol.">
        <title>Description of Pelomonas aquatica sp. nov. and Pelomonas puraquae sp. nov., isolated from industrial and haemodialysis water.</title>
        <authorList>
            <person name="Gomila M."/>
            <person name="Bowien B."/>
            <person name="Falsen E."/>
            <person name="Moore E.R."/>
            <person name="Lalucat J."/>
        </authorList>
    </citation>
    <scope>NUCLEOTIDE SEQUENCE [LARGE SCALE GENOMIC DNA]</scope>
    <source>
        <strain evidence="3 4">CCUG 52769</strain>
    </source>
</reference>
<name>A0A254N7G5_9BURK</name>
<feature type="domain" description="Ice-binding protein C-terminal" evidence="2">
    <location>
        <begin position="315"/>
        <end position="338"/>
    </location>
</feature>
<dbReference type="AlphaFoldDB" id="A0A254N7G5"/>
<evidence type="ECO:0000313" key="4">
    <source>
        <dbReference type="Proteomes" id="UP000197446"/>
    </source>
</evidence>
<evidence type="ECO:0000256" key="1">
    <source>
        <dbReference type="SAM" id="SignalP"/>
    </source>
</evidence>
<sequence length="339" mass="36513">MALTTTMLHSIRHRTRTWLVAATLATFALQAHALIRSDNAPDLVFVLWDPVAQVSYTRDLGLNANDFWAYAQQDKGYSYDYKLDPTDAALVAFRAASTTLANQRWAVFAFDSGPTLNPGDAKAYTTLTQGPDDGSTNPNWLDMTKSLTGDILFAAQEMPNRLYFGLNFAGVDPTQYVRTSGDNATSFDKVGSAGYFAGNTGFSAKGGGGKGSFLAGSYNVANEVNKSSWFYYLTNAAGSSTVVVDEFDNLSSNGYWGLAYGSDNRYRLTFTQAAATSGANSASTDIGVVRASSIDYIAQTGPARLLELDATVVTSVPEPGTWALFGTGLLTLLTRKRRR</sequence>
<proteinExistence type="predicted"/>
<organism evidence="3 4">
    <name type="scientific">Roseateles puraquae</name>
    <dbReference type="NCBI Taxonomy" id="431059"/>
    <lineage>
        <taxon>Bacteria</taxon>
        <taxon>Pseudomonadati</taxon>
        <taxon>Pseudomonadota</taxon>
        <taxon>Betaproteobacteria</taxon>
        <taxon>Burkholderiales</taxon>
        <taxon>Sphaerotilaceae</taxon>
        <taxon>Roseateles</taxon>
    </lineage>
</organism>
<accession>A0A254N7G5</accession>
<gene>
    <name evidence="3" type="ORF">CDO81_14330</name>
</gene>
<keyword evidence="1" id="KW-0732">Signal</keyword>
<protein>
    <recommendedName>
        <fullName evidence="2">Ice-binding protein C-terminal domain-containing protein</fullName>
    </recommendedName>
</protein>
<feature type="chain" id="PRO_5012128971" description="Ice-binding protein C-terminal domain-containing protein" evidence="1">
    <location>
        <begin position="34"/>
        <end position="339"/>
    </location>
</feature>
<dbReference type="NCBIfam" id="TIGR02595">
    <property type="entry name" value="PEP_CTERM"/>
    <property type="match status" value="1"/>
</dbReference>
<dbReference type="InterPro" id="IPR013424">
    <property type="entry name" value="Ice-binding_C"/>
</dbReference>
<comment type="caution">
    <text evidence="3">The sequence shown here is derived from an EMBL/GenBank/DDBJ whole genome shotgun (WGS) entry which is preliminary data.</text>
</comment>
<evidence type="ECO:0000313" key="3">
    <source>
        <dbReference type="EMBL" id="OWR03660.1"/>
    </source>
</evidence>
<dbReference type="Pfam" id="PF07589">
    <property type="entry name" value="PEP-CTERM"/>
    <property type="match status" value="1"/>
</dbReference>
<dbReference type="Proteomes" id="UP000197446">
    <property type="component" value="Unassembled WGS sequence"/>
</dbReference>
<dbReference type="RefSeq" id="WP_088483897.1">
    <property type="nucleotide sequence ID" value="NZ_NISI01000005.1"/>
</dbReference>
<dbReference type="OrthoDB" id="9154420at2"/>
<keyword evidence="4" id="KW-1185">Reference proteome</keyword>
<evidence type="ECO:0000259" key="2">
    <source>
        <dbReference type="Pfam" id="PF07589"/>
    </source>
</evidence>